<dbReference type="EMBL" id="PQXF01000003">
    <property type="protein sequence ID" value="PXF61722.1"/>
    <property type="molecule type" value="Genomic_DNA"/>
</dbReference>
<proteinExistence type="predicted"/>
<protein>
    <submittedName>
        <fullName evidence="1">Uncharacterized protein</fullName>
    </submittedName>
</protein>
<evidence type="ECO:0000313" key="1">
    <source>
        <dbReference type="EMBL" id="PXF61722.1"/>
    </source>
</evidence>
<accession>A0AC61L5E4</accession>
<sequence>MKRLQRDAVMLSVIENLGAEGSWCGETHIQKATYFVQELLKVPLEFDFILYKHGPFSFDLRDEITAMRADYLLGLQSRPYPYGPSIVPGESSEMIKEWFPKTLKKYNPAVEFVTDKFGDKGVAELERISTALYVTLTGGVGGSVESRAQRINELKPHVETDEAREAVKIVDEIIEEAREVRTT</sequence>
<organism evidence="1 2">
    <name type="scientific">Candidatus Methanogaster sp</name>
    <dbReference type="NCBI Taxonomy" id="3386292"/>
    <lineage>
        <taxon>Archaea</taxon>
        <taxon>Methanobacteriati</taxon>
        <taxon>Methanobacteriota</taxon>
        <taxon>Stenosarchaea group</taxon>
        <taxon>Methanomicrobia</taxon>
        <taxon>Methanosarcinales</taxon>
        <taxon>ANME-2 cluster</taxon>
        <taxon>Candidatus Methanogasteraceae</taxon>
        <taxon>Candidatus Methanogaster</taxon>
    </lineage>
</organism>
<reference evidence="1" key="1">
    <citation type="submission" date="2018-01" db="EMBL/GenBank/DDBJ databases">
        <authorList>
            <person name="Krukenberg V."/>
        </authorList>
    </citation>
    <scope>NUCLEOTIDE SEQUENCE</scope>
    <source>
        <strain evidence="1">E20ANME2</strain>
    </source>
</reference>
<evidence type="ECO:0000313" key="2">
    <source>
        <dbReference type="Proteomes" id="UP000248329"/>
    </source>
</evidence>
<gene>
    <name evidence="1" type="ORF">C4B59_02375</name>
</gene>
<dbReference type="Proteomes" id="UP000248329">
    <property type="component" value="Unassembled WGS sequence"/>
</dbReference>
<name>A0AC61L5E4_9EURY</name>
<comment type="caution">
    <text evidence="1">The sequence shown here is derived from an EMBL/GenBank/DDBJ whole genome shotgun (WGS) entry which is preliminary data.</text>
</comment>